<evidence type="ECO:0000256" key="4">
    <source>
        <dbReference type="ARBA" id="ARBA00022801"/>
    </source>
</evidence>
<dbReference type="GO" id="GO:0005829">
    <property type="term" value="C:cytosol"/>
    <property type="evidence" value="ECO:0007669"/>
    <property type="project" value="TreeGrafter"/>
</dbReference>
<dbReference type="PANTHER" id="PTHR33317">
    <property type="entry name" value="POLYNUCLEOTIDYL TRANSFERASE, RIBONUCLEASE H-LIKE SUPERFAMILY PROTEIN"/>
    <property type="match status" value="1"/>
</dbReference>
<dbReference type="HAMAP" id="MF_00651">
    <property type="entry name" value="Nuclease_YqgF"/>
    <property type="match status" value="1"/>
</dbReference>
<evidence type="ECO:0000256" key="3">
    <source>
        <dbReference type="ARBA" id="ARBA00022722"/>
    </source>
</evidence>
<keyword evidence="3 5" id="KW-0540">Nuclease</keyword>
<dbReference type="InterPro" id="IPR037027">
    <property type="entry name" value="YqgF/RNaseH-like_dom_sf"/>
</dbReference>
<dbReference type="Proteomes" id="UP000217076">
    <property type="component" value="Unassembled WGS sequence"/>
</dbReference>
<dbReference type="Gene3D" id="3.30.420.140">
    <property type="entry name" value="YqgF/RNase H-like domain"/>
    <property type="match status" value="1"/>
</dbReference>
<dbReference type="NCBIfam" id="TIGR00250">
    <property type="entry name" value="RNAse_H_YqgF"/>
    <property type="match status" value="1"/>
</dbReference>
<dbReference type="SUPFAM" id="SSF53098">
    <property type="entry name" value="Ribonuclease H-like"/>
    <property type="match status" value="1"/>
</dbReference>
<comment type="subcellular location">
    <subcellularLocation>
        <location evidence="5">Cytoplasm</location>
    </subcellularLocation>
</comment>
<feature type="domain" description="YqgF/RNase H-like" evidence="6">
    <location>
        <begin position="17"/>
        <end position="117"/>
    </location>
</feature>
<evidence type="ECO:0000256" key="2">
    <source>
        <dbReference type="ARBA" id="ARBA00022517"/>
    </source>
</evidence>
<keyword evidence="8" id="KW-1185">Reference proteome</keyword>
<dbReference type="PANTHER" id="PTHR33317:SF4">
    <property type="entry name" value="POLYNUCLEOTIDYL TRANSFERASE, RIBONUCLEASE H-LIKE SUPERFAMILY PROTEIN"/>
    <property type="match status" value="1"/>
</dbReference>
<organism evidence="7 8">
    <name type="scientific">Roseospirillum parvum</name>
    <dbReference type="NCBI Taxonomy" id="83401"/>
    <lineage>
        <taxon>Bacteria</taxon>
        <taxon>Pseudomonadati</taxon>
        <taxon>Pseudomonadota</taxon>
        <taxon>Alphaproteobacteria</taxon>
        <taxon>Rhodospirillales</taxon>
        <taxon>Rhodospirillaceae</taxon>
        <taxon>Roseospirillum</taxon>
    </lineage>
</organism>
<comment type="function">
    <text evidence="5">Could be a nuclease involved in processing of the 5'-end of pre-16S rRNA.</text>
</comment>
<evidence type="ECO:0000259" key="6">
    <source>
        <dbReference type="SMART" id="SM00732"/>
    </source>
</evidence>
<dbReference type="EC" id="3.1.-.-" evidence="5"/>
<dbReference type="InterPro" id="IPR012337">
    <property type="entry name" value="RNaseH-like_sf"/>
</dbReference>
<dbReference type="RefSeq" id="WP_092614009.1">
    <property type="nucleotide sequence ID" value="NZ_FNCV01000001.1"/>
</dbReference>
<evidence type="ECO:0000256" key="5">
    <source>
        <dbReference type="HAMAP-Rule" id="MF_00651"/>
    </source>
</evidence>
<dbReference type="OrthoDB" id="9796140at2"/>
<dbReference type="EMBL" id="FNCV01000001">
    <property type="protein sequence ID" value="SDG39929.1"/>
    <property type="molecule type" value="Genomic_DNA"/>
</dbReference>
<evidence type="ECO:0000313" key="8">
    <source>
        <dbReference type="Proteomes" id="UP000217076"/>
    </source>
</evidence>
<keyword evidence="1 5" id="KW-0963">Cytoplasm</keyword>
<dbReference type="GO" id="GO:0016788">
    <property type="term" value="F:hydrolase activity, acting on ester bonds"/>
    <property type="evidence" value="ECO:0007669"/>
    <property type="project" value="UniProtKB-UniRule"/>
</dbReference>
<dbReference type="STRING" id="83401.SAMN05421742_101135"/>
<dbReference type="Pfam" id="PF03652">
    <property type="entry name" value="RuvX"/>
    <property type="match status" value="1"/>
</dbReference>
<dbReference type="GO" id="GO:0000967">
    <property type="term" value="P:rRNA 5'-end processing"/>
    <property type="evidence" value="ECO:0007669"/>
    <property type="project" value="UniProtKB-UniRule"/>
</dbReference>
<dbReference type="SMART" id="SM00732">
    <property type="entry name" value="YqgFc"/>
    <property type="match status" value="1"/>
</dbReference>
<keyword evidence="2 5" id="KW-0690">Ribosome biogenesis</keyword>
<comment type="similarity">
    <text evidence="5">Belongs to the YqgF HJR family.</text>
</comment>
<dbReference type="InterPro" id="IPR006641">
    <property type="entry name" value="YqgF/RNaseH-like_dom"/>
</dbReference>
<evidence type="ECO:0000256" key="1">
    <source>
        <dbReference type="ARBA" id="ARBA00022490"/>
    </source>
</evidence>
<dbReference type="AlphaFoldDB" id="A0A1G7TYU2"/>
<name>A0A1G7TYU2_9PROT</name>
<reference evidence="8" key="1">
    <citation type="submission" date="2016-10" db="EMBL/GenBank/DDBJ databases">
        <authorList>
            <person name="Varghese N."/>
            <person name="Submissions S."/>
        </authorList>
    </citation>
    <scope>NUCLEOTIDE SEQUENCE [LARGE SCALE GENOMIC DNA]</scope>
    <source>
        <strain evidence="8">930I</strain>
    </source>
</reference>
<proteinExistence type="inferred from homology"/>
<keyword evidence="4 5" id="KW-0378">Hydrolase</keyword>
<evidence type="ECO:0000313" key="7">
    <source>
        <dbReference type="EMBL" id="SDG39929.1"/>
    </source>
</evidence>
<gene>
    <name evidence="7" type="ORF">SAMN05421742_101135</name>
</gene>
<accession>A0A1G7TYU2</accession>
<sequence length="156" mass="17044">MILDALADLPAAAPRGRSLMGLDLGTRTIGLAVSDPDWRIASPLDTIRRRRLAADLDALLAAMDSRQVGGLVLGWPVEMDGRPGKRCQATRQFARDLLTHREVPIALWDERLSTAAVERVMIADMDLSRRRRAGKVDQSAAAWILQGALDALGRLP</sequence>
<dbReference type="CDD" id="cd16964">
    <property type="entry name" value="YqgF"/>
    <property type="match status" value="1"/>
</dbReference>
<protein>
    <recommendedName>
        <fullName evidence="5">Putative pre-16S rRNA nuclease</fullName>
        <ecNumber evidence="5">3.1.-.-</ecNumber>
    </recommendedName>
</protein>
<dbReference type="InterPro" id="IPR005227">
    <property type="entry name" value="YqgF"/>
</dbReference>
<dbReference type="GO" id="GO:0004518">
    <property type="term" value="F:nuclease activity"/>
    <property type="evidence" value="ECO:0007669"/>
    <property type="project" value="UniProtKB-KW"/>
</dbReference>